<protein>
    <submittedName>
        <fullName evidence="5">Uncharacterized protein LOC111138221</fullName>
    </submittedName>
</protein>
<dbReference type="RefSeq" id="XP_022345794.1">
    <property type="nucleotide sequence ID" value="XM_022490086.1"/>
</dbReference>
<feature type="transmembrane region" description="Helical" evidence="2">
    <location>
        <begin position="44"/>
        <end position="65"/>
    </location>
</feature>
<dbReference type="KEGG" id="cvn:111138221"/>
<reference evidence="5" key="1">
    <citation type="submission" date="2025-08" db="UniProtKB">
        <authorList>
            <consortium name="RefSeq"/>
        </authorList>
    </citation>
    <scope>IDENTIFICATION</scope>
    <source>
        <tissue evidence="5">Whole sample</tissue>
    </source>
</reference>
<evidence type="ECO:0000259" key="3">
    <source>
        <dbReference type="PROSITE" id="PS50049"/>
    </source>
</evidence>
<keyword evidence="2" id="KW-0812">Transmembrane</keyword>
<name>A0A8B8F0K4_CRAVI</name>
<dbReference type="GeneID" id="111138221"/>
<accession>A0A8B8F0K4</accession>
<dbReference type="GO" id="GO:0005164">
    <property type="term" value="F:tumor necrosis factor receptor binding"/>
    <property type="evidence" value="ECO:0007669"/>
    <property type="project" value="InterPro"/>
</dbReference>
<keyword evidence="2" id="KW-1133">Transmembrane helix</keyword>
<dbReference type="InterPro" id="IPR008983">
    <property type="entry name" value="Tumour_necrosis_fac-like_dom"/>
</dbReference>
<dbReference type="GO" id="GO:0016020">
    <property type="term" value="C:membrane"/>
    <property type="evidence" value="ECO:0007669"/>
    <property type="project" value="InterPro"/>
</dbReference>
<dbReference type="GO" id="GO:0006955">
    <property type="term" value="P:immune response"/>
    <property type="evidence" value="ECO:0007669"/>
    <property type="project" value="InterPro"/>
</dbReference>
<evidence type="ECO:0000313" key="4">
    <source>
        <dbReference type="Proteomes" id="UP000694844"/>
    </source>
</evidence>
<keyword evidence="4" id="KW-1185">Reference proteome</keyword>
<feature type="domain" description="THD" evidence="3">
    <location>
        <begin position="156"/>
        <end position="297"/>
    </location>
</feature>
<evidence type="ECO:0000256" key="1">
    <source>
        <dbReference type="ARBA" id="ARBA00008670"/>
    </source>
</evidence>
<evidence type="ECO:0000313" key="5">
    <source>
        <dbReference type="RefSeq" id="XP_022345794.1"/>
    </source>
</evidence>
<evidence type="ECO:0000256" key="2">
    <source>
        <dbReference type="SAM" id="Phobius"/>
    </source>
</evidence>
<dbReference type="OrthoDB" id="6135579at2759"/>
<dbReference type="SMART" id="SM00207">
    <property type="entry name" value="TNF"/>
    <property type="match status" value="1"/>
</dbReference>
<comment type="similarity">
    <text evidence="1">Belongs to the tumor necrosis factor family.</text>
</comment>
<organism evidence="4 5">
    <name type="scientific">Crassostrea virginica</name>
    <name type="common">Eastern oyster</name>
    <dbReference type="NCBI Taxonomy" id="6565"/>
    <lineage>
        <taxon>Eukaryota</taxon>
        <taxon>Metazoa</taxon>
        <taxon>Spiralia</taxon>
        <taxon>Lophotrochozoa</taxon>
        <taxon>Mollusca</taxon>
        <taxon>Bivalvia</taxon>
        <taxon>Autobranchia</taxon>
        <taxon>Pteriomorphia</taxon>
        <taxon>Ostreida</taxon>
        <taxon>Ostreoidea</taxon>
        <taxon>Ostreidae</taxon>
        <taxon>Crassostrea</taxon>
    </lineage>
</organism>
<dbReference type="AlphaFoldDB" id="A0A8B8F0K4"/>
<dbReference type="SUPFAM" id="SSF49842">
    <property type="entry name" value="TNF-like"/>
    <property type="match status" value="1"/>
</dbReference>
<proteinExistence type="inferred from homology"/>
<dbReference type="PROSITE" id="PS50049">
    <property type="entry name" value="THD_2"/>
    <property type="match status" value="1"/>
</dbReference>
<sequence>MTVAGDGNVEQVSFLSQNSTVSSQQSSDSSQQSRDQNSKRFIRGFYLSIATNVFFLGIISCWVILQIVRSAPKDCPMSPTVPPPTSSSSVSEDSFFSCSPCKPMIKADDAETMRLTTGNSSYVCCKKINSDNNLEVPNTGQLLEKCKANANDDHGIGALMHINLTTAQCTTGLRWFWGRGTSYLRGGVQYEDLLHYGRLKVPSDGVYAIYSYIQFDSYTSKNNIDRPKPEMHVLYKNGKELVQMNKFMLRTHSYTSSQVGPLLVELKAGDTIHVAVGAMGKFIFNDPLSSVFGIYKL</sequence>
<dbReference type="Proteomes" id="UP000694844">
    <property type="component" value="Chromosome 5"/>
</dbReference>
<dbReference type="Gene3D" id="2.60.120.40">
    <property type="match status" value="1"/>
</dbReference>
<keyword evidence="2" id="KW-0472">Membrane</keyword>
<gene>
    <name evidence="5" type="primary">LOC111138221</name>
</gene>
<dbReference type="Pfam" id="PF00229">
    <property type="entry name" value="TNF"/>
    <property type="match status" value="1"/>
</dbReference>
<dbReference type="InterPro" id="IPR006052">
    <property type="entry name" value="TNF_dom"/>
</dbReference>